<organism evidence="3 4">
    <name type="scientific">Bodo saltans</name>
    <name type="common">Flagellated protozoan</name>
    <dbReference type="NCBI Taxonomy" id="75058"/>
    <lineage>
        <taxon>Eukaryota</taxon>
        <taxon>Discoba</taxon>
        <taxon>Euglenozoa</taxon>
        <taxon>Kinetoplastea</taxon>
        <taxon>Metakinetoplastina</taxon>
        <taxon>Eubodonida</taxon>
        <taxon>Bodonidae</taxon>
        <taxon>Bodo</taxon>
    </lineage>
</organism>
<dbReference type="VEuPathDB" id="TriTrypDB:BSAL_28350"/>
<dbReference type="Proteomes" id="UP000051952">
    <property type="component" value="Unassembled WGS sequence"/>
</dbReference>
<evidence type="ECO:0000256" key="1">
    <source>
        <dbReference type="SAM" id="Coils"/>
    </source>
</evidence>
<keyword evidence="4" id="KW-1185">Reference proteome</keyword>
<dbReference type="AlphaFoldDB" id="A0A0S4JKK4"/>
<feature type="coiled-coil region" evidence="1">
    <location>
        <begin position="20"/>
        <end position="64"/>
    </location>
</feature>
<sequence>MYARSFAEDVPSSANDLAYIKNLEAAVAAQNSDINRAQFNKEQLERDEAQMEQNEREILHLRQMLESCGLDVPVAPMIQRATLLRRRRERTAAAAGGAALRGDHNAPFMSNFVATSSPSDAGGGPSLIRPTFYTNGGHIGSSVAGGGARKIRSRSFEVPCGWLQPLTTVLGPVRKLAGEYSLERIHMGSQPLEDHVVWLRPAAAATSSTLATPRSALVQQKQPPATYLHAHGPNAELDRFEQQFLNAMEKASRLVARYDGLVTYTQSFGAQQQDETAQKLLNLVAAGQHYVAPEATNSAKKVHHDAITIQIDAPPSSDGGSGDYYRTGLHQHHQHATPPASSQRRVTVATATPSHRGDDATPMTIAGEEDTP</sequence>
<accession>A0A0S4JKK4</accession>
<reference evidence="4" key="1">
    <citation type="submission" date="2015-09" db="EMBL/GenBank/DDBJ databases">
        <authorList>
            <consortium name="Pathogen Informatics"/>
        </authorList>
    </citation>
    <scope>NUCLEOTIDE SEQUENCE [LARGE SCALE GENOMIC DNA]</scope>
    <source>
        <strain evidence="4">Lake Konstanz</strain>
    </source>
</reference>
<feature type="region of interest" description="Disordered" evidence="2">
    <location>
        <begin position="311"/>
        <end position="372"/>
    </location>
</feature>
<evidence type="ECO:0000313" key="3">
    <source>
        <dbReference type="EMBL" id="CUG90698.1"/>
    </source>
</evidence>
<keyword evidence="1" id="KW-0175">Coiled coil</keyword>
<gene>
    <name evidence="3" type="ORF">BSAL_28350</name>
</gene>
<name>A0A0S4JKK4_BODSA</name>
<proteinExistence type="predicted"/>
<evidence type="ECO:0000256" key="2">
    <source>
        <dbReference type="SAM" id="MobiDB-lite"/>
    </source>
</evidence>
<evidence type="ECO:0000313" key="4">
    <source>
        <dbReference type="Proteomes" id="UP000051952"/>
    </source>
</evidence>
<protein>
    <submittedName>
        <fullName evidence="3">Uncharacterized protein</fullName>
    </submittedName>
</protein>
<dbReference type="EMBL" id="CYKH01001858">
    <property type="protein sequence ID" value="CUG90698.1"/>
    <property type="molecule type" value="Genomic_DNA"/>
</dbReference>
<feature type="compositionally biased region" description="Polar residues" evidence="2">
    <location>
        <begin position="339"/>
        <end position="353"/>
    </location>
</feature>